<proteinExistence type="predicted"/>
<evidence type="ECO:0000313" key="1">
    <source>
        <dbReference type="EMBL" id="VVA92748.1"/>
    </source>
</evidence>
<gene>
    <name evidence="1" type="ORF">ANE_LOCUS3193</name>
</gene>
<dbReference type="Gene3D" id="3.30.1050.10">
    <property type="entry name" value="SCP2 sterol-binding domain"/>
    <property type="match status" value="1"/>
</dbReference>
<evidence type="ECO:0000313" key="2">
    <source>
        <dbReference type="Proteomes" id="UP000489600"/>
    </source>
</evidence>
<dbReference type="EMBL" id="CABITT030000001">
    <property type="protein sequence ID" value="VVA92748.1"/>
    <property type="molecule type" value="Genomic_DNA"/>
</dbReference>
<dbReference type="OrthoDB" id="946068at2759"/>
<dbReference type="Proteomes" id="UP000489600">
    <property type="component" value="Unassembled WGS sequence"/>
</dbReference>
<protein>
    <submittedName>
        <fullName evidence="1">Uncharacterized protein</fullName>
    </submittedName>
</protein>
<sequence>MANEVKSDAIMDLMKQHLSTDAGNELTKKIGLVYQINIAPKGLFSIFNSSSSSTLFLICVVSISRN</sequence>
<dbReference type="InterPro" id="IPR036527">
    <property type="entry name" value="SCP2_sterol-bd_dom_sf"/>
</dbReference>
<keyword evidence="2" id="KW-1185">Reference proteome</keyword>
<accession>A0A565ATL8</accession>
<reference evidence="1" key="1">
    <citation type="submission" date="2019-07" db="EMBL/GenBank/DDBJ databases">
        <authorList>
            <person name="Dittberner H."/>
        </authorList>
    </citation>
    <scope>NUCLEOTIDE SEQUENCE [LARGE SCALE GENOMIC DNA]</scope>
</reference>
<organism evidence="1 2">
    <name type="scientific">Arabis nemorensis</name>
    <dbReference type="NCBI Taxonomy" id="586526"/>
    <lineage>
        <taxon>Eukaryota</taxon>
        <taxon>Viridiplantae</taxon>
        <taxon>Streptophyta</taxon>
        <taxon>Embryophyta</taxon>
        <taxon>Tracheophyta</taxon>
        <taxon>Spermatophyta</taxon>
        <taxon>Magnoliopsida</taxon>
        <taxon>eudicotyledons</taxon>
        <taxon>Gunneridae</taxon>
        <taxon>Pentapetalae</taxon>
        <taxon>rosids</taxon>
        <taxon>malvids</taxon>
        <taxon>Brassicales</taxon>
        <taxon>Brassicaceae</taxon>
        <taxon>Arabideae</taxon>
        <taxon>Arabis</taxon>
    </lineage>
</organism>
<dbReference type="AlphaFoldDB" id="A0A565ATL8"/>
<name>A0A565ATL8_9BRAS</name>
<comment type="caution">
    <text evidence="1">The sequence shown here is derived from an EMBL/GenBank/DDBJ whole genome shotgun (WGS) entry which is preliminary data.</text>
</comment>